<protein>
    <recommendedName>
        <fullName evidence="3">Thiamine-binding protein domain-containing protein</fullName>
    </recommendedName>
</protein>
<name>A0ABU2B2E8_9MICC</name>
<dbReference type="Proteomes" id="UP001183794">
    <property type="component" value="Unassembled WGS sequence"/>
</dbReference>
<keyword evidence="2" id="KW-1185">Reference proteome</keyword>
<evidence type="ECO:0000313" key="1">
    <source>
        <dbReference type="EMBL" id="MDR7347770.1"/>
    </source>
</evidence>
<evidence type="ECO:0000313" key="2">
    <source>
        <dbReference type="Proteomes" id="UP001183794"/>
    </source>
</evidence>
<proteinExistence type="predicted"/>
<dbReference type="RefSeq" id="WP_310174355.1">
    <property type="nucleotide sequence ID" value="NZ_BAABHE010000002.1"/>
</dbReference>
<organism evidence="1 2">
    <name type="scientific">Enteractinococcus fodinae</name>
    <dbReference type="NCBI Taxonomy" id="684663"/>
    <lineage>
        <taxon>Bacteria</taxon>
        <taxon>Bacillati</taxon>
        <taxon>Actinomycetota</taxon>
        <taxon>Actinomycetes</taxon>
        <taxon>Micrococcales</taxon>
        <taxon>Micrococcaceae</taxon>
    </lineage>
</organism>
<dbReference type="EMBL" id="JAVDYJ010000001">
    <property type="protein sequence ID" value="MDR7347770.1"/>
    <property type="molecule type" value="Genomic_DNA"/>
</dbReference>
<sequence length="96" mass="10262">MPSYRAILPIGDVHPGNGPESVMDSAVAAVSSIATVEHTDIQILAGVPQIVVRFHLDDDGDARFVADAMKHAVSRVATTGAQRLLLRRGGRWMTLS</sequence>
<accession>A0ABU2B2E8</accession>
<comment type="caution">
    <text evidence="1">The sequence shown here is derived from an EMBL/GenBank/DDBJ whole genome shotgun (WGS) entry which is preliminary data.</text>
</comment>
<reference evidence="1 2" key="1">
    <citation type="submission" date="2023-07" db="EMBL/GenBank/DDBJ databases">
        <title>Sequencing the genomes of 1000 actinobacteria strains.</title>
        <authorList>
            <person name="Klenk H.-P."/>
        </authorList>
    </citation>
    <scope>NUCLEOTIDE SEQUENCE [LARGE SCALE GENOMIC DNA]</scope>
    <source>
        <strain evidence="1 2">DSM 22966</strain>
    </source>
</reference>
<evidence type="ECO:0008006" key="3">
    <source>
        <dbReference type="Google" id="ProtNLM"/>
    </source>
</evidence>
<gene>
    <name evidence="1" type="ORF">J2S62_002027</name>
</gene>